<accession>A0AAV5T4S5</accession>
<feature type="domain" description="DNA-directed DNA polymerase family A palm" evidence="7">
    <location>
        <begin position="591"/>
        <end position="785"/>
    </location>
</feature>
<dbReference type="AlphaFoldDB" id="A0AAV5T4S5"/>
<dbReference type="PROSITE" id="PS00447">
    <property type="entry name" value="DNA_POLYMERASE_A"/>
    <property type="match status" value="1"/>
</dbReference>
<dbReference type="Gene3D" id="1.20.1060.10">
    <property type="entry name" value="Taq DNA Polymerase, Chain T, domain 4"/>
    <property type="match status" value="1"/>
</dbReference>
<feature type="region of interest" description="Disordered" evidence="6">
    <location>
        <begin position="19"/>
        <end position="58"/>
    </location>
</feature>
<dbReference type="PANTHER" id="PTHR10133">
    <property type="entry name" value="DNA POLYMERASE I"/>
    <property type="match status" value="1"/>
</dbReference>
<organism evidence="8 9">
    <name type="scientific">Pristionchus entomophagus</name>
    <dbReference type="NCBI Taxonomy" id="358040"/>
    <lineage>
        <taxon>Eukaryota</taxon>
        <taxon>Metazoa</taxon>
        <taxon>Ecdysozoa</taxon>
        <taxon>Nematoda</taxon>
        <taxon>Chromadorea</taxon>
        <taxon>Rhabditida</taxon>
        <taxon>Rhabditina</taxon>
        <taxon>Diplogasteromorpha</taxon>
        <taxon>Diplogasteroidea</taxon>
        <taxon>Neodiplogasteridae</taxon>
        <taxon>Pristionchus</taxon>
    </lineage>
</organism>
<dbReference type="PRINTS" id="PR00868">
    <property type="entry name" value="DNAPOLI"/>
</dbReference>
<feature type="compositionally biased region" description="Basic and acidic residues" evidence="6">
    <location>
        <begin position="121"/>
        <end position="140"/>
    </location>
</feature>
<dbReference type="EC" id="2.7.7.7" evidence="1"/>
<comment type="catalytic activity">
    <reaction evidence="5">
        <text>DNA(n) + a 2'-deoxyribonucleoside 5'-triphosphate = DNA(n+1) + diphosphate</text>
        <dbReference type="Rhea" id="RHEA:22508"/>
        <dbReference type="Rhea" id="RHEA-COMP:17339"/>
        <dbReference type="Rhea" id="RHEA-COMP:17340"/>
        <dbReference type="ChEBI" id="CHEBI:33019"/>
        <dbReference type="ChEBI" id="CHEBI:61560"/>
        <dbReference type="ChEBI" id="CHEBI:173112"/>
        <dbReference type="EC" id="2.7.7.7"/>
    </reaction>
</comment>
<evidence type="ECO:0000256" key="1">
    <source>
        <dbReference type="ARBA" id="ARBA00012417"/>
    </source>
</evidence>
<sequence>NKEEKKEEKRRSILGELRRKEEEERKHRGSFDELKIEEDEKKTEIEDHSDTGSMEDGEMKAAREYDSFYDSFRVVSQRLSQEKEENTMENSIDLSAELFDDSDDSIFNDDIDQPTTSGMNEMEKEDKKEERNEEKKSEVRVAIKRRKSRLSVLSSSSISNLRSPTTASPLSKQLRREKMGGIRIVDVCSYVLFIPSIDQFSFVCTGVWIRNEHIILSSPIRWNLFIQSSRSWTAAGISIGTRIKARSGEEIVGLAITRESRHYEDENEDEIPIYYIPLTDDVIYGNAADEEIAVTSTPLETISIEERRRVVLNVLESLDRILLFDALRSMEFIRSYFQISSLSCTPVCLSYLAFLSHLRRGDAPMSLHEVSSCLCLTTRWQPFLSSSSPRLKAAGGAFLCATIEMKLYSLAVSLSSKESVDLEMNSVAVISRMAGQGFRFDRRFCDESVKRMRDRMERIERETTTFTHGRIINLESPSQVAEVLFTTIKLPYPGGGGAMTRRHLPTNRVVLEQLTSLHPLPSLILEYRRLKHAVSQCILPLRESLSQVVNGDPMAHFISIHTRFNLFSATGRVLSSRPNIQNVGKDPVLPGFSIRSLFVPSQDHVLLSADFCQLELRVLAHMSGDERLKGLLNDESIDIFTKLASEWKQPRQTVKVVCYGMMYGMGARSLGDKLEWTKEAAQRMINNFFSTFPKARSYIQRTNEEGVKRGYVETQLGRRRPFSQHGDQEHRLRQERQSINFTIQGTASEIFKSSLLAVESSIQEIGGRIVMQVHDEIIVEIPKGENQKRKATELIEKAMETAFPLCTVRLPVKISIGKSWNELK</sequence>
<evidence type="ECO:0000313" key="8">
    <source>
        <dbReference type="EMBL" id="GMS89507.1"/>
    </source>
</evidence>
<proteinExistence type="predicted"/>
<evidence type="ECO:0000313" key="9">
    <source>
        <dbReference type="Proteomes" id="UP001432027"/>
    </source>
</evidence>
<dbReference type="EMBL" id="BTSX01000003">
    <property type="protein sequence ID" value="GMS89507.1"/>
    <property type="molecule type" value="Genomic_DNA"/>
</dbReference>
<dbReference type="InterPro" id="IPR002298">
    <property type="entry name" value="DNA_polymerase_A"/>
</dbReference>
<evidence type="ECO:0000256" key="3">
    <source>
        <dbReference type="ARBA" id="ARBA00022695"/>
    </source>
</evidence>
<dbReference type="SUPFAM" id="SSF56672">
    <property type="entry name" value="DNA/RNA polymerases"/>
    <property type="match status" value="1"/>
</dbReference>
<dbReference type="Pfam" id="PF00476">
    <property type="entry name" value="DNA_pol_A"/>
    <property type="match status" value="1"/>
</dbReference>
<dbReference type="GO" id="GO:0003677">
    <property type="term" value="F:DNA binding"/>
    <property type="evidence" value="ECO:0007669"/>
    <property type="project" value="InterPro"/>
</dbReference>
<feature type="compositionally biased region" description="Acidic residues" evidence="6">
    <location>
        <begin position="103"/>
        <end position="112"/>
    </location>
</feature>
<evidence type="ECO:0000256" key="6">
    <source>
        <dbReference type="SAM" id="MobiDB-lite"/>
    </source>
</evidence>
<name>A0AAV5T4S5_9BILA</name>
<dbReference type="Gene3D" id="1.10.150.20">
    <property type="entry name" value="5' to 3' exonuclease, C-terminal subdomain"/>
    <property type="match status" value="1"/>
</dbReference>
<keyword evidence="9" id="KW-1185">Reference proteome</keyword>
<reference evidence="8" key="1">
    <citation type="submission" date="2023-10" db="EMBL/GenBank/DDBJ databases">
        <title>Genome assembly of Pristionchus species.</title>
        <authorList>
            <person name="Yoshida K."/>
            <person name="Sommer R.J."/>
        </authorList>
    </citation>
    <scope>NUCLEOTIDE SEQUENCE</scope>
    <source>
        <strain evidence="8">RS0144</strain>
    </source>
</reference>
<dbReference type="InterPro" id="IPR001098">
    <property type="entry name" value="DNA-dir_DNA_pol_A_palm_dom"/>
</dbReference>
<dbReference type="SMART" id="SM00482">
    <property type="entry name" value="POLAc"/>
    <property type="match status" value="1"/>
</dbReference>
<comment type="caution">
    <text evidence="8">The sequence shown here is derived from an EMBL/GenBank/DDBJ whole genome shotgun (WGS) entry which is preliminary data.</text>
</comment>
<dbReference type="CDD" id="cd08638">
    <property type="entry name" value="DNA_pol_A_theta"/>
    <property type="match status" value="1"/>
</dbReference>
<dbReference type="Gene3D" id="3.30.70.370">
    <property type="match status" value="1"/>
</dbReference>
<dbReference type="GO" id="GO:0003887">
    <property type="term" value="F:DNA-directed DNA polymerase activity"/>
    <property type="evidence" value="ECO:0007669"/>
    <property type="project" value="UniProtKB-KW"/>
</dbReference>
<dbReference type="InterPro" id="IPR043502">
    <property type="entry name" value="DNA/RNA_pol_sf"/>
</dbReference>
<feature type="compositionally biased region" description="Basic and acidic residues" evidence="6">
    <location>
        <begin position="19"/>
        <end position="50"/>
    </location>
</feature>
<keyword evidence="2" id="KW-0808">Transferase</keyword>
<feature type="region of interest" description="Disordered" evidence="6">
    <location>
        <begin position="103"/>
        <end position="140"/>
    </location>
</feature>
<protein>
    <recommendedName>
        <fullName evidence="1">DNA-directed DNA polymerase</fullName>
        <ecNumber evidence="1">2.7.7.7</ecNumber>
    </recommendedName>
</protein>
<dbReference type="GO" id="GO:0097681">
    <property type="term" value="P:double-strand break repair via alternative nonhomologous end joining"/>
    <property type="evidence" value="ECO:0007669"/>
    <property type="project" value="TreeGrafter"/>
</dbReference>
<dbReference type="GO" id="GO:0006261">
    <property type="term" value="P:DNA-templated DNA replication"/>
    <property type="evidence" value="ECO:0007669"/>
    <property type="project" value="InterPro"/>
</dbReference>
<feature type="non-terminal residue" evidence="8">
    <location>
        <position position="1"/>
    </location>
</feature>
<dbReference type="Proteomes" id="UP001432027">
    <property type="component" value="Unassembled WGS sequence"/>
</dbReference>
<evidence type="ECO:0000256" key="4">
    <source>
        <dbReference type="ARBA" id="ARBA00022932"/>
    </source>
</evidence>
<dbReference type="PANTHER" id="PTHR10133:SF62">
    <property type="entry name" value="DNA POLYMERASE THETA"/>
    <property type="match status" value="1"/>
</dbReference>
<gene>
    <name evidence="8" type="ORF">PENTCL1PPCAC_11682</name>
</gene>
<evidence type="ECO:0000256" key="2">
    <source>
        <dbReference type="ARBA" id="ARBA00022679"/>
    </source>
</evidence>
<evidence type="ECO:0000259" key="7">
    <source>
        <dbReference type="SMART" id="SM00482"/>
    </source>
</evidence>
<evidence type="ECO:0000256" key="5">
    <source>
        <dbReference type="ARBA" id="ARBA00049244"/>
    </source>
</evidence>
<keyword evidence="4" id="KW-0239">DNA-directed DNA polymerase</keyword>
<keyword evidence="3" id="KW-0548">Nucleotidyltransferase</keyword>
<dbReference type="InterPro" id="IPR019760">
    <property type="entry name" value="DNA-dir_DNA_pol_A_CS"/>
</dbReference>